<protein>
    <submittedName>
        <fullName evidence="1">Uncharacterized protein</fullName>
    </submittedName>
</protein>
<dbReference type="EMBL" id="GBXM01097727">
    <property type="protein sequence ID" value="JAH10850.1"/>
    <property type="molecule type" value="Transcribed_RNA"/>
</dbReference>
<dbReference type="AlphaFoldDB" id="A0A0E9Q3E7"/>
<sequence length="17" mass="1868">MKIISSSGRETTEKLST</sequence>
<proteinExistence type="predicted"/>
<accession>A0A0E9Q3E7</accession>
<reference evidence="1" key="2">
    <citation type="journal article" date="2015" name="Fish Shellfish Immunol.">
        <title>Early steps in the European eel (Anguilla anguilla)-Vibrio vulnificus interaction in the gills: Role of the RtxA13 toxin.</title>
        <authorList>
            <person name="Callol A."/>
            <person name="Pajuelo D."/>
            <person name="Ebbesson L."/>
            <person name="Teles M."/>
            <person name="MacKenzie S."/>
            <person name="Amaro C."/>
        </authorList>
    </citation>
    <scope>NUCLEOTIDE SEQUENCE</scope>
</reference>
<evidence type="ECO:0000313" key="1">
    <source>
        <dbReference type="EMBL" id="JAH10850.1"/>
    </source>
</evidence>
<reference evidence="1" key="1">
    <citation type="submission" date="2014-11" db="EMBL/GenBank/DDBJ databases">
        <authorList>
            <person name="Amaro Gonzalez C."/>
        </authorList>
    </citation>
    <scope>NUCLEOTIDE SEQUENCE</scope>
</reference>
<name>A0A0E9Q3E7_ANGAN</name>
<organism evidence="1">
    <name type="scientific">Anguilla anguilla</name>
    <name type="common">European freshwater eel</name>
    <name type="synonym">Muraena anguilla</name>
    <dbReference type="NCBI Taxonomy" id="7936"/>
    <lineage>
        <taxon>Eukaryota</taxon>
        <taxon>Metazoa</taxon>
        <taxon>Chordata</taxon>
        <taxon>Craniata</taxon>
        <taxon>Vertebrata</taxon>
        <taxon>Euteleostomi</taxon>
        <taxon>Actinopterygii</taxon>
        <taxon>Neopterygii</taxon>
        <taxon>Teleostei</taxon>
        <taxon>Anguilliformes</taxon>
        <taxon>Anguillidae</taxon>
        <taxon>Anguilla</taxon>
    </lineage>
</organism>